<organism evidence="1 2">
    <name type="scientific">Pseudomonas viridiflava ICMP 13104</name>
    <dbReference type="NCBI Taxonomy" id="1198305"/>
    <lineage>
        <taxon>Bacteria</taxon>
        <taxon>Pseudomonadati</taxon>
        <taxon>Pseudomonadota</taxon>
        <taxon>Gammaproteobacteria</taxon>
        <taxon>Pseudomonadales</taxon>
        <taxon>Pseudomonadaceae</taxon>
        <taxon>Pseudomonas</taxon>
    </lineage>
</organism>
<reference evidence="1 2" key="1">
    <citation type="submission" date="2015-09" db="EMBL/GenBank/DDBJ databases">
        <title>Genome sequence of ICMP 13104.</title>
        <authorList>
            <person name="Visnovsky S."/>
            <person name="Lu A."/>
            <person name="Panda P."/>
            <person name="Pitman A."/>
        </authorList>
    </citation>
    <scope>NUCLEOTIDE SEQUENCE [LARGE SCALE GENOMIC DNA]</scope>
    <source>
        <strain evidence="1 2">ICMP 13104</strain>
    </source>
</reference>
<gene>
    <name evidence="1" type="ORF">AO067_17035</name>
</gene>
<sequence>MFLQIGLFSLSALPDNGAAHSRTKFAATRRKRLKCRAGGQQTSGTKGPQYSCNSWREARVNHYVEYDIRFQRGLQTQEIFDEQHQR</sequence>
<dbReference type="EMBL" id="LKEJ01000167">
    <property type="protein sequence ID" value="KTB56808.1"/>
    <property type="molecule type" value="Genomic_DNA"/>
</dbReference>
<comment type="caution">
    <text evidence="1">The sequence shown here is derived from an EMBL/GenBank/DDBJ whole genome shotgun (WGS) entry which is preliminary data.</text>
</comment>
<accession>A0A0W0H7R0</accession>
<dbReference type="AlphaFoldDB" id="A0A0W0H7R0"/>
<keyword evidence="2" id="KW-1185">Reference proteome</keyword>
<name>A0A0W0H7R0_PSEVI</name>
<protein>
    <submittedName>
        <fullName evidence="1">Uncharacterized protein</fullName>
    </submittedName>
</protein>
<evidence type="ECO:0000313" key="2">
    <source>
        <dbReference type="Proteomes" id="UP000053048"/>
    </source>
</evidence>
<proteinExistence type="predicted"/>
<evidence type="ECO:0000313" key="1">
    <source>
        <dbReference type="EMBL" id="KTB56808.1"/>
    </source>
</evidence>
<dbReference type="Proteomes" id="UP000053048">
    <property type="component" value="Unassembled WGS sequence"/>
</dbReference>